<dbReference type="AlphaFoldDB" id="A0AB37CAU7"/>
<evidence type="ECO:0008006" key="3">
    <source>
        <dbReference type="Google" id="ProtNLM"/>
    </source>
</evidence>
<comment type="caution">
    <text evidence="1">The sequence shown here is derived from an EMBL/GenBank/DDBJ whole genome shotgun (WGS) entry which is preliminary data.</text>
</comment>
<dbReference type="EMBL" id="PJTB01000001">
    <property type="protein sequence ID" value="PWX42109.1"/>
    <property type="molecule type" value="Genomic_DNA"/>
</dbReference>
<gene>
    <name evidence="1" type="ORF">CYK91_02985</name>
</gene>
<sequence>MILSDVSKRIIKTDDVEKVIDIFEKSIVKKCKTNIRMGEFERKSCYEIEINYPVGDYFYKEDTKNTKFKKDESIKELMEAMCEELRKYFEITTKYMVNIETFEFLAKVCTYYGYTINDLKEMLIKKEDMRRFEIVFEELSNKKR</sequence>
<proteinExistence type="predicted"/>
<accession>A0AB37CAU7</accession>
<dbReference type="RefSeq" id="WP_110083185.1">
    <property type="nucleotide sequence ID" value="NZ_PJTB01000001.1"/>
</dbReference>
<dbReference type="Proteomes" id="UP000247117">
    <property type="component" value="Unassembled WGS sequence"/>
</dbReference>
<evidence type="ECO:0000313" key="1">
    <source>
        <dbReference type="EMBL" id="PWX42109.1"/>
    </source>
</evidence>
<protein>
    <recommendedName>
        <fullName evidence="3">Phage protein</fullName>
    </recommendedName>
</protein>
<organism evidence="1 2">
    <name type="scientific">Clostridium perfringens</name>
    <dbReference type="NCBI Taxonomy" id="1502"/>
    <lineage>
        <taxon>Bacteria</taxon>
        <taxon>Bacillati</taxon>
        <taxon>Bacillota</taxon>
        <taxon>Clostridia</taxon>
        <taxon>Eubacteriales</taxon>
        <taxon>Clostridiaceae</taxon>
        <taxon>Clostridium</taxon>
    </lineage>
</organism>
<evidence type="ECO:0000313" key="2">
    <source>
        <dbReference type="Proteomes" id="UP000247117"/>
    </source>
</evidence>
<reference evidence="1 2" key="1">
    <citation type="journal article" date="2018" name="BMC Genomics">
        <title>Whole genome analysis reveals the diversity and evolutionary relationships between necrotic enteritis-causing strains of Clostridium perfringens.</title>
        <authorList>
            <person name="Lacey J.A."/>
            <person name="Allnutt T.R."/>
            <person name="Vezina B."/>
            <person name="Van T.T.H."/>
            <person name="Stent T."/>
            <person name="Han X."/>
            <person name="Rood J.I."/>
            <person name="Wade B."/>
            <person name="Keyburn A.L."/>
            <person name="Seeman T."/>
            <person name="Chen H."/>
            <person name="Haring V."/>
            <person name="Johanesen P.A."/>
            <person name="Lyras D."/>
            <person name="Moore R.J."/>
        </authorList>
    </citation>
    <scope>NUCLEOTIDE SEQUENCE [LARGE SCALE GENOMIC DNA]</scope>
    <source>
        <strain evidence="1 2">EUR-NE15</strain>
    </source>
</reference>
<name>A0AB37CAU7_CLOPF</name>